<dbReference type="AlphaFoldDB" id="A0A926NWT9"/>
<keyword evidence="3" id="KW-1185">Reference proteome</keyword>
<protein>
    <recommendedName>
        <fullName evidence="4">Tetratricopeptide repeat protein</fullName>
    </recommendedName>
</protein>
<dbReference type="EMBL" id="JACWMX010000003">
    <property type="protein sequence ID" value="MBD1393283.1"/>
    <property type="molecule type" value="Genomic_DNA"/>
</dbReference>
<sequence length="250" mass="28521">MKRFLIIAVFFSCTTKVFADSHNLDSLKTLLQLTTNDSLKAGLYKQIAAEYLQYDTIKSAGVKRFYQNEALNYTMLALHNYTFYADTLGVRTCFDYLSKVYLSQAKYSQAKWFLLQSNKISRDRNDIPAVISSLIKLATVKMSNEEYKLARSDLDEALLLSTKNKLPQFEVLVHQNYAYLYNRMGEEDKGDLATERALKLTGLLKTDEAAMTLALQKAPDYVMPGKPTRKRPKVLKTSPIKNLKLKAVKN</sequence>
<evidence type="ECO:0008006" key="4">
    <source>
        <dbReference type="Google" id="ProtNLM"/>
    </source>
</evidence>
<evidence type="ECO:0000313" key="3">
    <source>
        <dbReference type="Proteomes" id="UP000619078"/>
    </source>
</evidence>
<evidence type="ECO:0000313" key="2">
    <source>
        <dbReference type="EMBL" id="MBD1393283.1"/>
    </source>
</evidence>
<reference evidence="2" key="1">
    <citation type="submission" date="2020-09" db="EMBL/GenBank/DDBJ databases">
        <title>Novel species of Mucilaginibacter isolated from a glacier on the Tibetan Plateau.</title>
        <authorList>
            <person name="Liu Q."/>
            <person name="Xin Y.-H."/>
        </authorList>
    </citation>
    <scope>NUCLEOTIDE SEQUENCE</scope>
    <source>
        <strain evidence="2">ZB1P21</strain>
    </source>
</reference>
<evidence type="ECO:0000256" key="1">
    <source>
        <dbReference type="SAM" id="SignalP"/>
    </source>
</evidence>
<gene>
    <name evidence="2" type="ORF">IDJ76_09255</name>
</gene>
<accession>A0A926NWT9</accession>
<dbReference type="InterPro" id="IPR011990">
    <property type="entry name" value="TPR-like_helical_dom_sf"/>
</dbReference>
<organism evidence="2 3">
    <name type="scientific">Mucilaginibacter glaciei</name>
    <dbReference type="NCBI Taxonomy" id="2772109"/>
    <lineage>
        <taxon>Bacteria</taxon>
        <taxon>Pseudomonadati</taxon>
        <taxon>Bacteroidota</taxon>
        <taxon>Sphingobacteriia</taxon>
        <taxon>Sphingobacteriales</taxon>
        <taxon>Sphingobacteriaceae</taxon>
        <taxon>Mucilaginibacter</taxon>
    </lineage>
</organism>
<dbReference type="SUPFAM" id="SSF48452">
    <property type="entry name" value="TPR-like"/>
    <property type="match status" value="1"/>
</dbReference>
<dbReference type="RefSeq" id="WP_191163014.1">
    <property type="nucleotide sequence ID" value="NZ_JACWMX010000003.1"/>
</dbReference>
<keyword evidence="1" id="KW-0732">Signal</keyword>
<dbReference type="Gene3D" id="1.25.40.10">
    <property type="entry name" value="Tetratricopeptide repeat domain"/>
    <property type="match status" value="1"/>
</dbReference>
<comment type="caution">
    <text evidence="2">The sequence shown here is derived from an EMBL/GenBank/DDBJ whole genome shotgun (WGS) entry which is preliminary data.</text>
</comment>
<feature type="chain" id="PRO_5037126991" description="Tetratricopeptide repeat protein" evidence="1">
    <location>
        <begin position="20"/>
        <end position="250"/>
    </location>
</feature>
<name>A0A926NWT9_9SPHI</name>
<proteinExistence type="predicted"/>
<dbReference type="Proteomes" id="UP000619078">
    <property type="component" value="Unassembled WGS sequence"/>
</dbReference>
<feature type="signal peptide" evidence="1">
    <location>
        <begin position="1"/>
        <end position="19"/>
    </location>
</feature>